<evidence type="ECO:0000256" key="8">
    <source>
        <dbReference type="ARBA" id="ARBA00022840"/>
    </source>
</evidence>
<dbReference type="EMBL" id="CADCXU010030639">
    <property type="protein sequence ID" value="CAB0016985.1"/>
    <property type="molecule type" value="Genomic_DNA"/>
</dbReference>
<dbReference type="AlphaFoldDB" id="A0A6H5HG47"/>
<name>A0A6H5HG47_9HEMI</name>
<dbReference type="InterPro" id="IPR047819">
    <property type="entry name" value="P5A-ATPase_N"/>
</dbReference>
<keyword evidence="8 14" id="KW-0067">ATP-binding</keyword>
<dbReference type="SUPFAM" id="SSF81653">
    <property type="entry name" value="Calcium ATPase, transduction domain A"/>
    <property type="match status" value="1"/>
</dbReference>
<dbReference type="InterPro" id="IPR023298">
    <property type="entry name" value="ATPase_P-typ_TM_dom_sf"/>
</dbReference>
<feature type="domain" description="P5B-type ATPase N-terminal" evidence="17">
    <location>
        <begin position="160"/>
        <end position="236"/>
    </location>
</feature>
<evidence type="ECO:0000256" key="9">
    <source>
        <dbReference type="ARBA" id="ARBA00022842"/>
    </source>
</evidence>
<keyword evidence="6 14" id="KW-0547">Nucleotide-binding</keyword>
<evidence type="ECO:0000256" key="5">
    <source>
        <dbReference type="ARBA" id="ARBA00022723"/>
    </source>
</evidence>
<evidence type="ECO:0000256" key="11">
    <source>
        <dbReference type="ARBA" id="ARBA00022989"/>
    </source>
</evidence>
<dbReference type="InterPro" id="IPR018303">
    <property type="entry name" value="ATPase_P-typ_P_site"/>
</dbReference>
<keyword evidence="12 14" id="KW-0472">Membrane</keyword>
<dbReference type="InterPro" id="IPR023299">
    <property type="entry name" value="ATPase_P-typ_cyto_dom_N"/>
</dbReference>
<evidence type="ECO:0000313" key="19">
    <source>
        <dbReference type="Proteomes" id="UP000479000"/>
    </source>
</evidence>
<dbReference type="Gene3D" id="3.40.1110.10">
    <property type="entry name" value="Calcium-transporting ATPase, cytoplasmic domain N"/>
    <property type="match status" value="1"/>
</dbReference>
<keyword evidence="7" id="KW-0967">Endosome</keyword>
<feature type="transmembrane region" description="Helical" evidence="14">
    <location>
        <begin position="536"/>
        <end position="555"/>
    </location>
</feature>
<feature type="transmembrane region" description="Helical" evidence="14">
    <location>
        <begin position="172"/>
        <end position="192"/>
    </location>
</feature>
<keyword evidence="3" id="KW-0597">Phosphoprotein</keyword>
<proteinExistence type="inferred from homology"/>
<evidence type="ECO:0000256" key="12">
    <source>
        <dbReference type="ARBA" id="ARBA00023136"/>
    </source>
</evidence>
<comment type="subcellular location">
    <subcellularLocation>
        <location evidence="1">Late endosome membrane</location>
        <topology evidence="1">Multi-pass membrane protein</topology>
    </subcellularLocation>
    <subcellularLocation>
        <location evidence="14">Membrane</location>
        <topology evidence="14">Multi-pass membrane protein</topology>
    </subcellularLocation>
</comment>
<dbReference type="NCBIfam" id="TIGR01657">
    <property type="entry name" value="P-ATPase-V"/>
    <property type="match status" value="1"/>
</dbReference>
<evidence type="ECO:0000256" key="13">
    <source>
        <dbReference type="ARBA" id="ARBA00049360"/>
    </source>
</evidence>
<comment type="caution">
    <text evidence="14">Lacks conserved residue(s) required for the propagation of feature annotation.</text>
</comment>
<dbReference type="OrthoDB" id="48943at2759"/>
<feature type="transmembrane region" description="Helical" evidence="14">
    <location>
        <begin position="497"/>
        <end position="516"/>
    </location>
</feature>
<feature type="region of interest" description="Disordered" evidence="15">
    <location>
        <begin position="61"/>
        <end position="92"/>
    </location>
</feature>
<keyword evidence="9 14" id="KW-0460">Magnesium</keyword>
<dbReference type="EC" id="7.2.2.-" evidence="14"/>
<evidence type="ECO:0000256" key="6">
    <source>
        <dbReference type="ARBA" id="ARBA00022741"/>
    </source>
</evidence>
<dbReference type="Proteomes" id="UP000479000">
    <property type="component" value="Unassembled WGS sequence"/>
</dbReference>
<dbReference type="InterPro" id="IPR001757">
    <property type="entry name" value="P_typ_ATPase"/>
</dbReference>
<dbReference type="InterPro" id="IPR059000">
    <property type="entry name" value="ATPase_P-type_domA"/>
</dbReference>
<feature type="region of interest" description="Disordered" evidence="15">
    <location>
        <begin position="1"/>
        <end position="29"/>
    </location>
</feature>
<evidence type="ECO:0000256" key="4">
    <source>
        <dbReference type="ARBA" id="ARBA00022692"/>
    </source>
</evidence>
<evidence type="ECO:0000256" key="1">
    <source>
        <dbReference type="ARBA" id="ARBA00004107"/>
    </source>
</evidence>
<dbReference type="GO" id="GO:0005524">
    <property type="term" value="F:ATP binding"/>
    <property type="evidence" value="ECO:0007669"/>
    <property type="project" value="UniProtKB-UniRule"/>
</dbReference>
<protein>
    <recommendedName>
        <fullName evidence="14">Cation-transporting ATPase</fullName>
        <ecNumber evidence="14">7.2.2.-</ecNumber>
    </recommendedName>
</protein>
<feature type="transmembrane region" description="Helical" evidence="14">
    <location>
        <begin position="300"/>
        <end position="319"/>
    </location>
</feature>
<evidence type="ECO:0000256" key="2">
    <source>
        <dbReference type="ARBA" id="ARBA00006000"/>
    </source>
</evidence>
<dbReference type="Gene3D" id="2.70.150.10">
    <property type="entry name" value="Calcium-transporting ATPase, cytoplasmic transduction domain A"/>
    <property type="match status" value="1"/>
</dbReference>
<keyword evidence="19" id="KW-1185">Reference proteome</keyword>
<evidence type="ECO:0000259" key="17">
    <source>
        <dbReference type="Pfam" id="PF12409"/>
    </source>
</evidence>
<feature type="transmembrane region" description="Helical" evidence="14">
    <location>
        <begin position="325"/>
        <end position="345"/>
    </location>
</feature>
<dbReference type="Pfam" id="PF00122">
    <property type="entry name" value="E1-E2_ATPase"/>
    <property type="match status" value="1"/>
</dbReference>
<gene>
    <name evidence="18" type="ORF">NTEN_LOCUS21101</name>
</gene>
<comment type="catalytic activity">
    <reaction evidence="13 14">
        <text>ATP + H2O = ADP + phosphate + H(+)</text>
        <dbReference type="Rhea" id="RHEA:13065"/>
        <dbReference type="ChEBI" id="CHEBI:15377"/>
        <dbReference type="ChEBI" id="CHEBI:15378"/>
        <dbReference type="ChEBI" id="CHEBI:30616"/>
        <dbReference type="ChEBI" id="CHEBI:43474"/>
        <dbReference type="ChEBI" id="CHEBI:456216"/>
    </reaction>
</comment>
<dbReference type="GO" id="GO:0019829">
    <property type="term" value="F:ATPase-coupled monoatomic cation transmembrane transporter activity"/>
    <property type="evidence" value="ECO:0007669"/>
    <property type="project" value="UniProtKB-UniRule"/>
</dbReference>
<dbReference type="PANTHER" id="PTHR45630:SF8">
    <property type="entry name" value="CATION-TRANSPORTING ATPASE"/>
    <property type="match status" value="1"/>
</dbReference>
<dbReference type="SUPFAM" id="SSF81660">
    <property type="entry name" value="Metal cation-transporting ATPase, ATP-binding domain N"/>
    <property type="match status" value="1"/>
</dbReference>
<accession>A0A6H5HG47</accession>
<organism evidence="18 19">
    <name type="scientific">Nesidiocoris tenuis</name>
    <dbReference type="NCBI Taxonomy" id="355587"/>
    <lineage>
        <taxon>Eukaryota</taxon>
        <taxon>Metazoa</taxon>
        <taxon>Ecdysozoa</taxon>
        <taxon>Arthropoda</taxon>
        <taxon>Hexapoda</taxon>
        <taxon>Insecta</taxon>
        <taxon>Pterygota</taxon>
        <taxon>Neoptera</taxon>
        <taxon>Paraneoptera</taxon>
        <taxon>Hemiptera</taxon>
        <taxon>Heteroptera</taxon>
        <taxon>Panheteroptera</taxon>
        <taxon>Cimicomorpha</taxon>
        <taxon>Miridae</taxon>
        <taxon>Dicyphina</taxon>
        <taxon>Nesidiocoris</taxon>
    </lineage>
</organism>
<dbReference type="GO" id="GO:0006874">
    <property type="term" value="P:intracellular calcium ion homeostasis"/>
    <property type="evidence" value="ECO:0007669"/>
    <property type="project" value="TreeGrafter"/>
</dbReference>
<keyword evidence="5 14" id="KW-0479">Metal-binding</keyword>
<evidence type="ECO:0000256" key="14">
    <source>
        <dbReference type="RuleBase" id="RU362082"/>
    </source>
</evidence>
<dbReference type="GO" id="GO:0140358">
    <property type="term" value="F:P-type transmembrane transporter activity"/>
    <property type="evidence" value="ECO:0007669"/>
    <property type="project" value="InterPro"/>
</dbReference>
<dbReference type="GO" id="GO:0046872">
    <property type="term" value="F:metal ion binding"/>
    <property type="evidence" value="ECO:0007669"/>
    <property type="project" value="UniProtKB-UniRule"/>
</dbReference>
<keyword evidence="10 14" id="KW-1278">Translocase</keyword>
<dbReference type="SUPFAM" id="SSF81665">
    <property type="entry name" value="Calcium ATPase, transmembrane domain M"/>
    <property type="match status" value="1"/>
</dbReference>
<dbReference type="InterPro" id="IPR006544">
    <property type="entry name" value="P-type_TPase_V"/>
</dbReference>
<dbReference type="PROSITE" id="PS00154">
    <property type="entry name" value="ATPASE_E1_E2"/>
    <property type="match status" value="1"/>
</dbReference>
<evidence type="ECO:0000256" key="15">
    <source>
        <dbReference type="SAM" id="MobiDB-lite"/>
    </source>
</evidence>
<dbReference type="PANTHER" id="PTHR45630">
    <property type="entry name" value="CATION-TRANSPORTING ATPASE-RELATED"/>
    <property type="match status" value="1"/>
</dbReference>
<dbReference type="Pfam" id="PF12409">
    <property type="entry name" value="P5-ATPase"/>
    <property type="match status" value="1"/>
</dbReference>
<dbReference type="GO" id="GO:0016887">
    <property type="term" value="F:ATP hydrolysis activity"/>
    <property type="evidence" value="ECO:0007669"/>
    <property type="project" value="InterPro"/>
</dbReference>
<dbReference type="SUPFAM" id="SSF56784">
    <property type="entry name" value="HAD-like"/>
    <property type="match status" value="1"/>
</dbReference>
<dbReference type="FunFam" id="1.20.1110.10:FF:000023">
    <property type="entry name" value="Cation-transporting ATPase"/>
    <property type="match status" value="1"/>
</dbReference>
<sequence length="896" mass="99561">MKPTSCGSPGPKYDPGPYVRTGSYRGPNAVVLPRRGTELKYNGIPASIKYNPGPDPSYANIPSAVVLPRRPPPRQSGSSPGPNKYLVKGTVGRQNDDLPTAPSWSMLCLHPSKEFASHEGMHHHAVCLISTEKMIQSCFKKYEYEPFNDGTSQSLETGSNTVKCTGYRKKSFLPTILGILCFLSGGILYLLFKWYPRYKAKLYYKKCQLSEADTVLIESKKGFLTLCCVEDQPVKHFDYQHERFVWNLSENAFGLLVGLAGSVAELVKTSTGIGPKQRELSLQIHGKNSMTIEIKPYGKLLVDEVLNPFYLFELFSVILWTFDEYYHYAICAVVLSSYAIVSALYQARKQSLMLRDMVKAVEKDYVTICDDRGKTLIISSTELVPGDIILIPSQGCLMPCDALLLSGTCIVNEASLTGESTPVTKVPALLLEEEYDPETAHSKHTLYSGTQIIQTRYYNHDRVQALVVRTGSMTAKGQLVRSILYPKACGFDFYREAITLVIVLFCIAAVGVLYSIKIFIDRGSSLITILLRSLDVLTIVVPPALPAALTVGTIYSKSRMKKGGIYCTAPERINVAGKVKLVCFDKTGTLTEEGLTVWGVLTVTGKSLVNIEEKPQSLPVMSPVLHCMASCHSLTKIDEVLCGDPLDLSMFEATEWDLEEPGAETNRFDQLAPIVVRPIRHQYMNQAESSPTSESVEMKVPLEIGIVRQFHFNSNVQCMSVIARTLGARHMVVYTKGAPEKVLRMCVPQTIPDNITITLSYYTSAGYRVIALAYKKLPNRFSWLQSQKVQREQIEVDLEFLGLLMMKNTLKEQSAPVIRELQQARIKCLMLTGDNMLTAVSVSRNCGLIAPTVPLAQVKVSTTAPRTVKLLPLHSSNDHTEVIDRTTYNIPMLYII</sequence>
<evidence type="ECO:0000313" key="18">
    <source>
        <dbReference type="EMBL" id="CAB0016985.1"/>
    </source>
</evidence>
<keyword evidence="4 14" id="KW-0812">Transmembrane</keyword>
<dbReference type="InterPro" id="IPR008250">
    <property type="entry name" value="ATPase_P-typ_transduc_dom_A_sf"/>
</dbReference>
<keyword evidence="11 14" id="KW-1133">Transmembrane helix</keyword>
<dbReference type="FunFam" id="3.40.1110.10:FF:000026">
    <property type="entry name" value="Cation-transporting ATPase"/>
    <property type="match status" value="1"/>
</dbReference>
<dbReference type="NCBIfam" id="TIGR01494">
    <property type="entry name" value="ATPase_P-type"/>
    <property type="match status" value="1"/>
</dbReference>
<evidence type="ECO:0000256" key="7">
    <source>
        <dbReference type="ARBA" id="ARBA00022753"/>
    </source>
</evidence>
<dbReference type="InterPro" id="IPR023214">
    <property type="entry name" value="HAD_sf"/>
</dbReference>
<dbReference type="Gene3D" id="1.20.1110.10">
    <property type="entry name" value="Calcium-transporting ATPase, transmembrane domain"/>
    <property type="match status" value="1"/>
</dbReference>
<evidence type="ECO:0000256" key="10">
    <source>
        <dbReference type="ARBA" id="ARBA00022967"/>
    </source>
</evidence>
<dbReference type="PRINTS" id="PR00119">
    <property type="entry name" value="CATATPASE"/>
</dbReference>
<evidence type="ECO:0000256" key="3">
    <source>
        <dbReference type="ARBA" id="ARBA00022553"/>
    </source>
</evidence>
<dbReference type="Gene3D" id="3.40.50.1000">
    <property type="entry name" value="HAD superfamily/HAD-like"/>
    <property type="match status" value="1"/>
</dbReference>
<reference evidence="18 19" key="1">
    <citation type="submission" date="2020-02" db="EMBL/GenBank/DDBJ databases">
        <authorList>
            <person name="Ferguson B K."/>
        </authorList>
    </citation>
    <scope>NUCLEOTIDE SEQUENCE [LARGE SCALE GENOMIC DNA]</scope>
</reference>
<dbReference type="Pfam" id="PF13246">
    <property type="entry name" value="Cation_ATPase"/>
    <property type="match status" value="1"/>
</dbReference>
<feature type="domain" description="P-type ATPase A" evidence="16">
    <location>
        <begin position="365"/>
        <end position="483"/>
    </location>
</feature>
<evidence type="ECO:0000259" key="16">
    <source>
        <dbReference type="Pfam" id="PF00122"/>
    </source>
</evidence>
<dbReference type="GO" id="GO:0031902">
    <property type="term" value="C:late endosome membrane"/>
    <property type="evidence" value="ECO:0007669"/>
    <property type="project" value="UniProtKB-SubCell"/>
</dbReference>
<comment type="similarity">
    <text evidence="2 14">Belongs to the cation transport ATPase (P-type) (TC 3.A.3) family. Type V subfamily.</text>
</comment>
<dbReference type="InterPro" id="IPR036412">
    <property type="entry name" value="HAD-like_sf"/>
</dbReference>